<dbReference type="EMBL" id="JACRWE010000003">
    <property type="protein sequence ID" value="MBC5996563.1"/>
    <property type="molecule type" value="Genomic_DNA"/>
</dbReference>
<dbReference type="Proteomes" id="UP000609849">
    <property type="component" value="Unassembled WGS sequence"/>
</dbReference>
<evidence type="ECO:0000313" key="2">
    <source>
        <dbReference type="Proteomes" id="UP000609849"/>
    </source>
</evidence>
<dbReference type="Pfam" id="PF12787">
    <property type="entry name" value="EcsC"/>
    <property type="match status" value="1"/>
</dbReference>
<protein>
    <submittedName>
        <fullName evidence="1">EcsC family protein</fullName>
    </submittedName>
</protein>
<keyword evidence="2" id="KW-1185">Reference proteome</keyword>
<dbReference type="RefSeq" id="WP_153926086.1">
    <property type="nucleotide sequence ID" value="NZ_JACRWE010000003.1"/>
</dbReference>
<organism evidence="1 2">
    <name type="scientific">Romboutsia faecis</name>
    <dbReference type="NCBI Taxonomy" id="2764597"/>
    <lineage>
        <taxon>Bacteria</taxon>
        <taxon>Bacillati</taxon>
        <taxon>Bacillota</taxon>
        <taxon>Clostridia</taxon>
        <taxon>Peptostreptococcales</taxon>
        <taxon>Peptostreptococcaceae</taxon>
        <taxon>Romboutsia</taxon>
    </lineage>
</organism>
<dbReference type="PANTHER" id="PTHR41260:SF1">
    <property type="entry name" value="PROTEIN ECSC"/>
    <property type="match status" value="1"/>
</dbReference>
<comment type="caution">
    <text evidence="1">The sequence shown here is derived from an EMBL/GenBank/DDBJ whole genome shotgun (WGS) entry which is preliminary data.</text>
</comment>
<accession>A0ABR7JP65</accession>
<reference evidence="1 2" key="1">
    <citation type="submission" date="2020-08" db="EMBL/GenBank/DDBJ databases">
        <authorList>
            <person name="Liu C."/>
            <person name="Sun Q."/>
        </authorList>
    </citation>
    <scope>NUCLEOTIDE SEQUENCE [LARGE SCALE GENOMIC DNA]</scope>
    <source>
        <strain evidence="1 2">NSJ-18</strain>
    </source>
</reference>
<gene>
    <name evidence="1" type="ORF">H8923_07310</name>
</gene>
<proteinExistence type="predicted"/>
<dbReference type="InterPro" id="IPR024787">
    <property type="entry name" value="EcsC"/>
</dbReference>
<name>A0ABR7JP65_9FIRM</name>
<evidence type="ECO:0000313" key="1">
    <source>
        <dbReference type="EMBL" id="MBC5996563.1"/>
    </source>
</evidence>
<dbReference type="PANTHER" id="PTHR41260">
    <property type="entry name" value="PROTEIN ECSC"/>
    <property type="match status" value="1"/>
</dbReference>
<sequence>MNDYESNAKQELIKWKKKMRKKPSIIERGTNKAQGKFNDLLPQKYHEIMTVAIKSMVKAVLFGYKYITKKPYTDLTLEERENLVKEKTKIYKKTAMIEGAGTGAGGFLIGLADFPLLLGIKVKLLYDISAIYGYDVRDYKERIYILNIMEIAFSSKEHRKTVFEQMENWGEYTNTLPSDINDFDWKKFQQEYRDYLDLAKFFQLMPGIGAVVGLCVNGNLIEKLSETAIFAYRMRYNEINKL</sequence>